<dbReference type="EMBL" id="CADCTM010000002">
    <property type="protein sequence ID" value="CAA9209179.1"/>
    <property type="molecule type" value="Genomic_DNA"/>
</dbReference>
<protein>
    <submittedName>
        <fullName evidence="1">Uncharacterized protein</fullName>
    </submittedName>
</protein>
<organism evidence="1">
    <name type="scientific">uncultured Coleofasciculus sp</name>
    <dbReference type="NCBI Taxonomy" id="1267456"/>
    <lineage>
        <taxon>Bacteria</taxon>
        <taxon>Bacillati</taxon>
        <taxon>Cyanobacteriota</taxon>
        <taxon>Cyanophyceae</taxon>
        <taxon>Coleofasciculales</taxon>
        <taxon>Coleofasciculaceae</taxon>
        <taxon>Coleofasciculus</taxon>
        <taxon>environmental samples</taxon>
    </lineage>
</organism>
<evidence type="ECO:0000313" key="1">
    <source>
        <dbReference type="EMBL" id="CAA9209179.1"/>
    </source>
</evidence>
<sequence length="361" mass="42470">MVYSYKIPTDLIPTTEQDKKAFAERILQRQPALLELPLILVPEHQLLVPEEFRQHSSVVISALNRWMTRAKEEDLRLNIERPWIPKAEIYIPDTPIGLKFFKIAKAIGKIPSTLKIVPKNQNQAYWLLTMRYFWQARGVLFAHKLLGVIPNPIEEQAVLSRYLPSTSLKNLELITNIDLACFKLLVKGKPYIRNWAATQEIHYPFKSPMELFLKIQTQSFRLSWKVGPDDSEPNWLSNAQQRDNISARIRLLKQKPWLKTAAMRQPYSDMEQAYLDFLQKIGWYSYWLLALRDHFNNKHWEKNLLSSHWQDYINALKAGKELFVSEFDWRGGQPYKTKTTSKVQRVEGFIDKLGYIHWVCT</sequence>
<accession>A0A6J4GX68</accession>
<proteinExistence type="predicted"/>
<dbReference type="AlphaFoldDB" id="A0A6J4GX68"/>
<reference evidence="1" key="1">
    <citation type="submission" date="2020-02" db="EMBL/GenBank/DDBJ databases">
        <authorList>
            <person name="Meier V. D."/>
        </authorList>
    </citation>
    <scope>NUCLEOTIDE SEQUENCE</scope>
    <source>
        <strain evidence="1">AVDCRST_MAG92</strain>
    </source>
</reference>
<name>A0A6J4GX68_9CYAN</name>
<gene>
    <name evidence="1" type="ORF">AVDCRST_MAG92-8</name>
</gene>